<keyword evidence="2" id="KW-0472">Membrane</keyword>
<dbReference type="AlphaFoldDB" id="A0A9P4Y3D2"/>
<reference evidence="3" key="1">
    <citation type="journal article" date="2020" name="Phytopathology">
        <title>Genome sequence of the chestnut blight fungus Cryphonectria parasitica EP155: A fundamental resource for an archetypical invasive plant pathogen.</title>
        <authorList>
            <person name="Crouch J.A."/>
            <person name="Dawe A."/>
            <person name="Aerts A."/>
            <person name="Barry K."/>
            <person name="Churchill A.C.L."/>
            <person name="Grimwood J."/>
            <person name="Hillman B."/>
            <person name="Milgroom M.G."/>
            <person name="Pangilinan J."/>
            <person name="Smith M."/>
            <person name="Salamov A."/>
            <person name="Schmutz J."/>
            <person name="Yadav J."/>
            <person name="Grigoriev I.V."/>
            <person name="Nuss D."/>
        </authorList>
    </citation>
    <scope>NUCLEOTIDE SEQUENCE</scope>
    <source>
        <strain evidence="3">EP155</strain>
    </source>
</reference>
<evidence type="ECO:0000256" key="1">
    <source>
        <dbReference type="SAM" id="MobiDB-lite"/>
    </source>
</evidence>
<evidence type="ECO:0008006" key="5">
    <source>
        <dbReference type="Google" id="ProtNLM"/>
    </source>
</evidence>
<dbReference type="OrthoDB" id="3202396at2759"/>
<evidence type="ECO:0000256" key="2">
    <source>
        <dbReference type="SAM" id="Phobius"/>
    </source>
</evidence>
<dbReference type="RefSeq" id="XP_040776749.1">
    <property type="nucleotide sequence ID" value="XM_040920451.1"/>
</dbReference>
<feature type="region of interest" description="Disordered" evidence="1">
    <location>
        <begin position="98"/>
        <end position="119"/>
    </location>
</feature>
<keyword evidence="2" id="KW-1133">Transmembrane helix</keyword>
<feature type="compositionally biased region" description="Low complexity" evidence="1">
    <location>
        <begin position="102"/>
        <end position="115"/>
    </location>
</feature>
<proteinExistence type="predicted"/>
<dbReference type="InterPro" id="IPR025444">
    <property type="entry name" value="Monooxy_af470"/>
</dbReference>
<accession>A0A9P4Y3D2</accession>
<feature type="transmembrane region" description="Helical" evidence="2">
    <location>
        <begin position="31"/>
        <end position="51"/>
    </location>
</feature>
<comment type="caution">
    <text evidence="3">The sequence shown here is derived from an EMBL/GenBank/DDBJ whole genome shotgun (WGS) entry which is preliminary data.</text>
</comment>
<organism evidence="3 4">
    <name type="scientific">Cryphonectria parasitica (strain ATCC 38755 / EP155)</name>
    <dbReference type="NCBI Taxonomy" id="660469"/>
    <lineage>
        <taxon>Eukaryota</taxon>
        <taxon>Fungi</taxon>
        <taxon>Dikarya</taxon>
        <taxon>Ascomycota</taxon>
        <taxon>Pezizomycotina</taxon>
        <taxon>Sordariomycetes</taxon>
        <taxon>Sordariomycetidae</taxon>
        <taxon>Diaporthales</taxon>
        <taxon>Cryphonectriaceae</taxon>
        <taxon>Cryphonectria-Endothia species complex</taxon>
        <taxon>Cryphonectria</taxon>
    </lineage>
</organism>
<evidence type="ECO:0000313" key="4">
    <source>
        <dbReference type="Proteomes" id="UP000803844"/>
    </source>
</evidence>
<dbReference type="GeneID" id="63837580"/>
<dbReference type="EMBL" id="MU032347">
    <property type="protein sequence ID" value="KAF3765788.1"/>
    <property type="molecule type" value="Genomic_DNA"/>
</dbReference>
<keyword evidence="2" id="KW-0812">Transmembrane</keyword>
<protein>
    <recommendedName>
        <fullName evidence="5">Monooxygenase</fullName>
    </recommendedName>
</protein>
<sequence length="316" mass="35114">MKDFKPLAVPTRTAIPEKAPSMDAFLVKESFTLPTLLAFGGVFQLFISVVLPARFALLPIGFLAGHAIITTILQARSPQDSPLMVDIIPGRSTAQLPLPLANNNNNTTTTTTTTTSIQPNFGSTAASSPVVAFHLGVHFNHPMGPFCPGGSEIGAHFQAMFTDLQARRDEFDMLSATIWRGTTRPSHNGILMIAYFRSVDGLNRFAHDKVHREGWDWYHKFVRETGHRHFGLFHETFLSRPGEWETIYADCQPTLLGESSVRFDRREDEEPAKEGMGTETDPEAEVWIKPLVSADHPALKTQAKRMGMTLGLKREN</sequence>
<dbReference type="Pfam" id="PF13826">
    <property type="entry name" value="Monooxy_af470-like"/>
    <property type="match status" value="1"/>
</dbReference>
<keyword evidence="4" id="KW-1185">Reference proteome</keyword>
<gene>
    <name evidence="3" type="ORF">M406DRAFT_329653</name>
</gene>
<feature type="transmembrane region" description="Helical" evidence="2">
    <location>
        <begin position="57"/>
        <end position="75"/>
    </location>
</feature>
<dbReference type="Proteomes" id="UP000803844">
    <property type="component" value="Unassembled WGS sequence"/>
</dbReference>
<evidence type="ECO:0000313" key="3">
    <source>
        <dbReference type="EMBL" id="KAF3765788.1"/>
    </source>
</evidence>
<name>A0A9P4Y3D2_CRYP1</name>